<evidence type="ECO:0000256" key="1">
    <source>
        <dbReference type="SAM" id="Phobius"/>
    </source>
</evidence>
<sequence>MVETPEDELSLTDLWRTLRRYLPWALGAALVMALGAYLVGRSLPPRYQSRASPGAFQVKGPAWEPL</sequence>
<reference evidence="2" key="1">
    <citation type="submission" date="2011-05" db="EMBL/GenBank/DDBJ databases">
        <title>Complete sequence of chromosome of Thermus thermophilus SG0.5JP17-16.</title>
        <authorList>
            <consortium name="US DOE Joint Genome Institute"/>
            <person name="Lucas S."/>
            <person name="Han J."/>
            <person name="Lapidus A."/>
            <person name="Cheng J.-F."/>
            <person name="Goodwin L."/>
            <person name="Pitluck S."/>
            <person name="Peters L."/>
            <person name="Mikhailova N."/>
            <person name="Teshima H."/>
            <person name="Han C."/>
            <person name="Tapia R."/>
            <person name="Land M."/>
            <person name="Hauser L."/>
            <person name="Kyrpides N."/>
            <person name="Ivanova N."/>
            <person name="Pagani I."/>
            <person name="Allgaier M."/>
            <person name="Hugenholtz P."/>
            <person name="Singer S."/>
            <person name="Gladden J."/>
            <person name="Woyke T."/>
        </authorList>
    </citation>
    <scope>NUCLEOTIDE SEQUENCE</scope>
    <source>
        <strain evidence="2">SG0.5JP17-16</strain>
    </source>
</reference>
<dbReference type="Proteomes" id="UP000009233">
    <property type="component" value="Chromosome"/>
</dbReference>
<dbReference type="RefSeq" id="WP_014510053.1">
    <property type="nucleotide sequence ID" value="NC_017272.1"/>
</dbReference>
<evidence type="ECO:0000313" key="2">
    <source>
        <dbReference type="EMBL" id="AEG33064.1"/>
    </source>
</evidence>
<name>F6DFA6_THETG</name>
<keyword evidence="1" id="KW-1133">Transmembrane helix</keyword>
<evidence type="ECO:0000313" key="3">
    <source>
        <dbReference type="Proteomes" id="UP000009233"/>
    </source>
</evidence>
<gene>
    <name evidence="2" type="ordered locus">Ththe16_0643</name>
</gene>
<dbReference type="EMBL" id="CP002777">
    <property type="protein sequence ID" value="AEG33064.1"/>
    <property type="molecule type" value="Genomic_DNA"/>
</dbReference>
<dbReference type="KEGG" id="tts:Ththe16_0643"/>
<keyword evidence="1" id="KW-0812">Transmembrane</keyword>
<organism evidence="2 3">
    <name type="scientific">Thermus thermophilus (strain SG0.5JP17-16)</name>
    <dbReference type="NCBI Taxonomy" id="762633"/>
    <lineage>
        <taxon>Bacteria</taxon>
        <taxon>Thermotogati</taxon>
        <taxon>Deinococcota</taxon>
        <taxon>Deinococci</taxon>
        <taxon>Thermales</taxon>
        <taxon>Thermaceae</taxon>
        <taxon>Thermus</taxon>
    </lineage>
</organism>
<protein>
    <submittedName>
        <fullName evidence="2">Lipopolysaccharide biosynthesis protein</fullName>
    </submittedName>
</protein>
<keyword evidence="1" id="KW-0472">Membrane</keyword>
<dbReference type="HOGENOM" id="CLU_2829906_0_0_0"/>
<proteinExistence type="predicted"/>
<feature type="transmembrane region" description="Helical" evidence="1">
    <location>
        <begin position="21"/>
        <end position="40"/>
    </location>
</feature>
<dbReference type="AlphaFoldDB" id="F6DFA6"/>
<dbReference type="PATRIC" id="fig|762633.3.peg.646"/>
<accession>F6DFA6</accession>